<evidence type="ECO:0000313" key="2">
    <source>
        <dbReference type="EMBL" id="MCL6679676.1"/>
    </source>
</evidence>
<gene>
    <name evidence="2" type="ORF">LZ519_10175</name>
</gene>
<keyword evidence="3" id="KW-1185">Reference proteome</keyword>
<evidence type="ECO:0000256" key="1">
    <source>
        <dbReference type="SAM" id="SignalP"/>
    </source>
</evidence>
<comment type="caution">
    <text evidence="2">The sequence shown here is derived from an EMBL/GenBank/DDBJ whole genome shotgun (WGS) entry which is preliminary data.</text>
</comment>
<accession>A0ABT0RHF5</accession>
<dbReference type="Proteomes" id="UP001165343">
    <property type="component" value="Unassembled WGS sequence"/>
</dbReference>
<reference evidence="2" key="1">
    <citation type="submission" date="2022-05" db="EMBL/GenBank/DDBJ databases">
        <authorList>
            <person name="Jo J.-H."/>
            <person name="Im W.-T."/>
        </authorList>
    </citation>
    <scope>NUCLEOTIDE SEQUENCE</scope>
    <source>
        <strain evidence="2">RG327</strain>
    </source>
</reference>
<protein>
    <submittedName>
        <fullName evidence="2">Uncharacterized protein</fullName>
    </submittedName>
</protein>
<proteinExistence type="predicted"/>
<evidence type="ECO:0000313" key="3">
    <source>
        <dbReference type="Proteomes" id="UP001165343"/>
    </source>
</evidence>
<organism evidence="2 3">
    <name type="scientific">Sphingomonas anseongensis</name>
    <dbReference type="NCBI Taxonomy" id="2908207"/>
    <lineage>
        <taxon>Bacteria</taxon>
        <taxon>Pseudomonadati</taxon>
        <taxon>Pseudomonadota</taxon>
        <taxon>Alphaproteobacteria</taxon>
        <taxon>Sphingomonadales</taxon>
        <taxon>Sphingomonadaceae</taxon>
        <taxon>Sphingomonas</taxon>
    </lineage>
</organism>
<name>A0ABT0RHF5_9SPHN</name>
<sequence>MLKVSILGLAMTALVGSPAFSQATPHSAAVTIPPNQTDVNKIVCERQEEIGSRLKGKKVCLTVEEWKVFKNQSRDDVEEMQRHANTARSN</sequence>
<feature type="signal peptide" evidence="1">
    <location>
        <begin position="1"/>
        <end position="23"/>
    </location>
</feature>
<feature type="chain" id="PRO_5045484108" evidence="1">
    <location>
        <begin position="24"/>
        <end position="90"/>
    </location>
</feature>
<dbReference type="RefSeq" id="WP_249868558.1">
    <property type="nucleotide sequence ID" value="NZ_JAMGBC010000001.1"/>
</dbReference>
<keyword evidence="1" id="KW-0732">Signal</keyword>
<dbReference type="EMBL" id="JAMGBC010000001">
    <property type="protein sequence ID" value="MCL6679676.1"/>
    <property type="molecule type" value="Genomic_DNA"/>
</dbReference>